<evidence type="ECO:0000256" key="1">
    <source>
        <dbReference type="SAM" id="MobiDB-lite"/>
    </source>
</evidence>
<dbReference type="Proteomes" id="UP000006546">
    <property type="component" value="Chromosome"/>
</dbReference>
<dbReference type="eggNOG" id="COG1433">
    <property type="taxonomic scope" value="Bacteria"/>
</dbReference>
<dbReference type="InterPro" id="IPR010181">
    <property type="entry name" value="CGCAxxGCC_motif"/>
</dbReference>
<dbReference type="Pfam" id="PF09719">
    <property type="entry name" value="C_GCAxxG_C_C"/>
    <property type="match status" value="1"/>
</dbReference>
<dbReference type="KEGG" id="tbe:Trebr_1052"/>
<keyword evidence="3" id="KW-1185">Reference proteome</keyword>
<evidence type="ECO:0000313" key="2">
    <source>
        <dbReference type="EMBL" id="AEE16484.1"/>
    </source>
</evidence>
<protein>
    <submittedName>
        <fullName evidence="2">C_GCAxxG_C_C family protein</fullName>
    </submittedName>
</protein>
<feature type="region of interest" description="Disordered" evidence="1">
    <location>
        <begin position="1"/>
        <end position="25"/>
    </location>
</feature>
<feature type="compositionally biased region" description="Basic and acidic residues" evidence="1">
    <location>
        <begin position="8"/>
        <end position="25"/>
    </location>
</feature>
<organism evidence="2 3">
    <name type="scientific">Treponema brennaborense (strain DSM 12168 / CIP 105900 / DD5/3)</name>
    <dbReference type="NCBI Taxonomy" id="906968"/>
    <lineage>
        <taxon>Bacteria</taxon>
        <taxon>Pseudomonadati</taxon>
        <taxon>Spirochaetota</taxon>
        <taxon>Spirochaetia</taxon>
        <taxon>Spirochaetales</taxon>
        <taxon>Treponemataceae</taxon>
        <taxon>Treponema</taxon>
    </lineage>
</organism>
<accession>F4LKB0</accession>
<gene>
    <name evidence="2" type="ordered locus">Trebr_1052</name>
</gene>
<evidence type="ECO:0000313" key="3">
    <source>
        <dbReference type="Proteomes" id="UP000006546"/>
    </source>
</evidence>
<dbReference type="AlphaFoldDB" id="F4LKB0"/>
<dbReference type="EMBL" id="CP002696">
    <property type="protein sequence ID" value="AEE16484.1"/>
    <property type="molecule type" value="Genomic_DNA"/>
</dbReference>
<proteinExistence type="predicted"/>
<dbReference type="RefSeq" id="WP_013758193.1">
    <property type="nucleotide sequence ID" value="NC_015500.1"/>
</dbReference>
<reference evidence="3" key="1">
    <citation type="submission" date="2011-04" db="EMBL/GenBank/DDBJ databases">
        <title>The complete genome of Treponema brennaborense DSM 12168.</title>
        <authorList>
            <person name="Lucas S."/>
            <person name="Han J."/>
            <person name="Lapidus A."/>
            <person name="Bruce D."/>
            <person name="Goodwin L."/>
            <person name="Pitluck S."/>
            <person name="Peters L."/>
            <person name="Kyrpides N."/>
            <person name="Mavromatis K."/>
            <person name="Ivanova N."/>
            <person name="Mikhailova N."/>
            <person name="Pagani I."/>
            <person name="Teshima H."/>
            <person name="Detter J.C."/>
            <person name="Tapia R."/>
            <person name="Han C."/>
            <person name="Land M."/>
            <person name="Hauser L."/>
            <person name="Markowitz V."/>
            <person name="Cheng J.-F."/>
            <person name="Hugenholtz P."/>
            <person name="Woyke T."/>
            <person name="Wu D."/>
            <person name="Gronow S."/>
            <person name="Wellnitz S."/>
            <person name="Brambilla E."/>
            <person name="Klenk H.-P."/>
            <person name="Eisen J.A."/>
        </authorList>
    </citation>
    <scope>NUCLEOTIDE SEQUENCE [LARGE SCALE GENOMIC DNA]</scope>
    <source>
        <strain evidence="3">DSM 12168 / CIP 105900 / DD5/3</strain>
    </source>
</reference>
<sequence length="176" mass="18748">MSGVPQERLTKDGPSSKDGQRLELEKQSPKAALAMKLFRDGFNCSQSVLGAFCADFGLEREPAMRLASSFGGGIGRMREVCGAVSGMCMAAGLAEGYADPHAQTEKAEHYARIQKLAAAFRELNGSIVCRELLGLGEGGSDPVPAARTDAYYRKRPCEILVGQAALILESHLAGTR</sequence>
<dbReference type="HOGENOM" id="CLU_091283_1_0_12"/>
<name>F4LKB0_TREBD</name>
<dbReference type="STRING" id="906968.Trebr_1052"/>
<dbReference type="NCBIfam" id="TIGR01909">
    <property type="entry name" value="C_GCAxxG_C_C"/>
    <property type="match status" value="1"/>
</dbReference>